<gene>
    <name evidence="1" type="ORF">HQ603_07570</name>
</gene>
<dbReference type="RefSeq" id="WP_222683916.1">
    <property type="nucleotide sequence ID" value="NZ_JABUBT010000024.1"/>
</dbReference>
<dbReference type="EMBL" id="JABUBU010000003">
    <property type="protein sequence ID" value="MBY6366607.1"/>
    <property type="molecule type" value="Genomic_DNA"/>
</dbReference>
<proteinExistence type="predicted"/>
<evidence type="ECO:0000313" key="1">
    <source>
        <dbReference type="EMBL" id="MBY6366607.1"/>
    </source>
</evidence>
<keyword evidence="2" id="KW-1185">Reference proteome</keyword>
<comment type="caution">
    <text evidence="1">The sequence shown here is derived from an EMBL/GenBank/DDBJ whole genome shotgun (WGS) entry which is preliminary data.</text>
</comment>
<accession>A0ABS7P404</accession>
<name>A0ABS7P404_9NOCA</name>
<reference evidence="1 2" key="1">
    <citation type="submission" date="2020-06" db="EMBL/GenBank/DDBJ databases">
        <title>Taxonomy, biology and ecology of Rhodococcus bacteria occurring in California pistachio and other woody hosts as revealed by genome sequence analyses.</title>
        <authorList>
            <person name="Gai Y."/>
            <person name="Riely B."/>
        </authorList>
    </citation>
    <scope>NUCLEOTIDE SEQUENCE [LARGE SCALE GENOMIC DNA]</scope>
    <source>
        <strain evidence="1 2">BP-281</strain>
    </source>
</reference>
<dbReference type="Proteomes" id="UP000825228">
    <property type="component" value="Unassembled WGS sequence"/>
</dbReference>
<protein>
    <submittedName>
        <fullName evidence="1">Uncharacterized protein</fullName>
    </submittedName>
</protein>
<sequence>MTTYVCPVCRYPGLTEPPRTDAGPSYEICPSCGFEFGVTDDDHGVSDDDWRRRWVAAGAPWRSTTSPPAGWDGVAQLGE</sequence>
<evidence type="ECO:0000313" key="2">
    <source>
        <dbReference type="Proteomes" id="UP000825228"/>
    </source>
</evidence>
<organism evidence="1 2">
    <name type="scientific">Rhodococcoides corynebacterioides</name>
    <dbReference type="NCBI Taxonomy" id="53972"/>
    <lineage>
        <taxon>Bacteria</taxon>
        <taxon>Bacillati</taxon>
        <taxon>Actinomycetota</taxon>
        <taxon>Actinomycetes</taxon>
        <taxon>Mycobacteriales</taxon>
        <taxon>Nocardiaceae</taxon>
        <taxon>Rhodococcoides</taxon>
    </lineage>
</organism>